<dbReference type="GO" id="GO:0006281">
    <property type="term" value="P:DNA repair"/>
    <property type="evidence" value="ECO:0007669"/>
    <property type="project" value="InterPro"/>
</dbReference>
<feature type="compositionally biased region" description="Basic and acidic residues" evidence="4">
    <location>
        <begin position="130"/>
        <end position="141"/>
    </location>
</feature>
<evidence type="ECO:0000313" key="7">
    <source>
        <dbReference type="Proteomes" id="UP000289323"/>
    </source>
</evidence>
<dbReference type="GO" id="GO:0003697">
    <property type="term" value="F:single-stranded DNA binding"/>
    <property type="evidence" value="ECO:0007669"/>
    <property type="project" value="TreeGrafter"/>
</dbReference>
<reference evidence="6 7" key="1">
    <citation type="submission" date="2018-04" db="EMBL/GenBank/DDBJ databases">
        <authorList>
            <person name="Huttner S."/>
            <person name="Dainat J."/>
        </authorList>
    </citation>
    <scope>NUCLEOTIDE SEQUENCE [LARGE SCALE GENOMIC DNA]</scope>
</reference>
<proteinExistence type="predicted"/>
<evidence type="ECO:0000256" key="3">
    <source>
        <dbReference type="PIRSR" id="PIRSR610347-3"/>
    </source>
</evidence>
<dbReference type="Proteomes" id="UP000289323">
    <property type="component" value="Unassembled WGS sequence"/>
</dbReference>
<dbReference type="InterPro" id="IPR010347">
    <property type="entry name" value="Tdp1"/>
</dbReference>
<dbReference type="CDD" id="cd09122">
    <property type="entry name" value="PLDc_Tdp1_1"/>
    <property type="match status" value="1"/>
</dbReference>
<dbReference type="EMBL" id="OUUZ01000009">
    <property type="protein sequence ID" value="SPQ22375.1"/>
    <property type="molecule type" value="Genomic_DNA"/>
</dbReference>
<organism evidence="6 7">
    <name type="scientific">Thermothielavioides terrestris</name>
    <dbReference type="NCBI Taxonomy" id="2587410"/>
    <lineage>
        <taxon>Eukaryota</taxon>
        <taxon>Fungi</taxon>
        <taxon>Dikarya</taxon>
        <taxon>Ascomycota</taxon>
        <taxon>Pezizomycotina</taxon>
        <taxon>Sordariomycetes</taxon>
        <taxon>Sordariomycetidae</taxon>
        <taxon>Sordariales</taxon>
        <taxon>Chaetomiaceae</taxon>
        <taxon>Thermothielavioides</taxon>
    </lineage>
</organism>
<dbReference type="GO" id="GO:0003690">
    <property type="term" value="F:double-stranded DNA binding"/>
    <property type="evidence" value="ECO:0007669"/>
    <property type="project" value="TreeGrafter"/>
</dbReference>
<feature type="compositionally biased region" description="Low complexity" evidence="4">
    <location>
        <begin position="161"/>
        <end position="172"/>
    </location>
</feature>
<gene>
    <name evidence="6" type="ORF">TT172_LOCUS4794</name>
</gene>
<dbReference type="GO" id="GO:0017005">
    <property type="term" value="F:3'-tyrosyl-DNA phosphodiesterase activity"/>
    <property type="evidence" value="ECO:0007669"/>
    <property type="project" value="TreeGrafter"/>
</dbReference>
<evidence type="ECO:0000259" key="5">
    <source>
        <dbReference type="PROSITE" id="PS50035"/>
    </source>
</evidence>
<evidence type="ECO:0000313" key="6">
    <source>
        <dbReference type="EMBL" id="SPQ22375.1"/>
    </source>
</evidence>
<dbReference type="SUPFAM" id="SSF56024">
    <property type="entry name" value="Phospholipase D/nuclease"/>
    <property type="match status" value="2"/>
</dbReference>
<feature type="site" description="Interaction with DNA" evidence="3">
    <location>
        <position position="587"/>
    </location>
</feature>
<protein>
    <submittedName>
        <fullName evidence="6">5c7a7958-a57c-4b24-83ed-ea1e08282303</fullName>
    </submittedName>
</protein>
<feature type="compositionally biased region" description="Low complexity" evidence="4">
    <location>
        <begin position="201"/>
        <end position="215"/>
    </location>
</feature>
<feature type="compositionally biased region" description="Basic and acidic residues" evidence="4">
    <location>
        <begin position="54"/>
        <end position="66"/>
    </location>
</feature>
<dbReference type="PROSITE" id="PS50035">
    <property type="entry name" value="PLD"/>
    <property type="match status" value="1"/>
</dbReference>
<feature type="binding site" evidence="2">
    <location>
        <position position="558"/>
    </location>
    <ligand>
        <name>substrate</name>
    </ligand>
</feature>
<name>A0A446BIQ3_9PEZI</name>
<feature type="compositionally biased region" description="Gly residues" evidence="4">
    <location>
        <begin position="67"/>
        <end position="80"/>
    </location>
</feature>
<feature type="domain" description="PLD phosphodiesterase" evidence="5">
    <location>
        <begin position="551"/>
        <end position="590"/>
    </location>
</feature>
<dbReference type="GO" id="GO:0005634">
    <property type="term" value="C:nucleus"/>
    <property type="evidence" value="ECO:0007669"/>
    <property type="project" value="InterPro"/>
</dbReference>
<dbReference type="InterPro" id="IPR001736">
    <property type="entry name" value="PLipase_D/transphosphatidylase"/>
</dbReference>
<dbReference type="Pfam" id="PF06087">
    <property type="entry name" value="Tyr-DNA_phospho"/>
    <property type="match status" value="1"/>
</dbReference>
<feature type="compositionally biased region" description="Basic and acidic residues" evidence="4">
    <location>
        <begin position="100"/>
        <end position="111"/>
    </location>
</feature>
<evidence type="ECO:0000256" key="2">
    <source>
        <dbReference type="PIRSR" id="PIRSR610347-2"/>
    </source>
</evidence>
<accession>A0A446BIQ3</accession>
<dbReference type="Gene3D" id="3.30.870.10">
    <property type="entry name" value="Endonuclease Chain A"/>
    <property type="match status" value="2"/>
</dbReference>
<evidence type="ECO:0000256" key="4">
    <source>
        <dbReference type="SAM" id="MobiDB-lite"/>
    </source>
</evidence>
<dbReference type="AlphaFoldDB" id="A0A446BIQ3"/>
<sequence>MAPDGKDNADWAAEINGGRDDDEALRVAMALSLGQEPGPQRSVPGGTGGGVIDLTKDDGEEEHGGGDGRGGSGGGGGGGPRLRDEKSGSREVGAGAVDPRGGEEPTSERRQPASTSSSTSTSGMAGLAGLDRRKMEEERLARLSKRKASGLDAAADVLGSRPAQRPRIAAQAEKNSSSPSLLFMSAGSGRNEEPAAQQHTATAEAPSSSSAASAAGRLPFPRGVVKKTWAFGQPRQGDDIKIEEVLQKQQLELAVLSSYQWDVRWLLSKVDLARTKLILIAFAADEAHKEEMRNAVPRERIRFCFPPMQPVGSMHSKLQLLKYEKYMRIVVPTGNLMSFDWGETGTMENMVFIIDLPKFQTAEQREAQKLTPFGEELLYFLRAQGLDEELVSSLLNYDFAETSRYHFVHTIPGSHAAEDTWQRIGYCGLGRAVKTLDLSSSNPIELDYVCASLGAVTDSLLAALYYACQGDSGLQEYSKRTASGKTYAASSTVKGAGTVREHVRVFFPSRETVLQSKGGKNGAGTICFQARWWQAASFPREVLRDCVSVRKGLLMHSKVIYVRPRNEAAKDAAVGSCFAYVGSANLSESAWGRLVRDRATGKPKLTCRNWECGVLVKCGDAGSLQTDNMAVFEAHVPVPMEWPSRPFPNDPGPQALMTPWFYSET</sequence>
<feature type="binding site" evidence="2">
    <location>
        <position position="317"/>
    </location>
    <ligand>
        <name>substrate</name>
    </ligand>
</feature>
<dbReference type="PANTHER" id="PTHR12415:SF4">
    <property type="entry name" value="TYROSYL-DNA PHOSPHODIESTERASE DOMAIN-CONTAINING PROTEIN"/>
    <property type="match status" value="1"/>
</dbReference>
<evidence type="ECO:0000256" key="1">
    <source>
        <dbReference type="PIRSR" id="PIRSR610347-1"/>
    </source>
</evidence>
<dbReference type="PANTHER" id="PTHR12415">
    <property type="entry name" value="TYROSYL-DNA PHOSPHODIESTERASE 1"/>
    <property type="match status" value="1"/>
</dbReference>
<feature type="region of interest" description="Disordered" evidence="4">
    <location>
        <begin position="1"/>
        <end position="216"/>
    </location>
</feature>
<feature type="active site" description="Proton donor/acceptor" evidence="1">
    <location>
        <position position="556"/>
    </location>
</feature>
<feature type="active site" description="Nucleophile" evidence="1">
    <location>
        <position position="315"/>
    </location>
</feature>